<comment type="similarity">
    <text evidence="1">Belongs to the short-chain dehydrogenases/reductases (SDR) family.</text>
</comment>
<comment type="caution">
    <text evidence="3">The sequence shown here is derived from an EMBL/GenBank/DDBJ whole genome shotgun (WGS) entry which is preliminary data.</text>
</comment>
<proteinExistence type="inferred from homology"/>
<gene>
    <name evidence="3" type="ORF">INT44_007925</name>
</gene>
<dbReference type="Proteomes" id="UP000612746">
    <property type="component" value="Unassembled WGS sequence"/>
</dbReference>
<dbReference type="EMBL" id="JAEPRA010000012">
    <property type="protein sequence ID" value="KAG2177414.1"/>
    <property type="molecule type" value="Genomic_DNA"/>
</dbReference>
<evidence type="ECO:0000313" key="4">
    <source>
        <dbReference type="Proteomes" id="UP000612746"/>
    </source>
</evidence>
<keyword evidence="2" id="KW-0560">Oxidoreductase</keyword>
<evidence type="ECO:0000313" key="3">
    <source>
        <dbReference type="EMBL" id="KAG2177414.1"/>
    </source>
</evidence>
<dbReference type="SUPFAM" id="SSF51735">
    <property type="entry name" value="NAD(P)-binding Rossmann-fold domains"/>
    <property type="match status" value="1"/>
</dbReference>
<dbReference type="PANTHER" id="PTHR24320:SF148">
    <property type="entry name" value="NAD(P)-BINDING ROSSMANN-FOLD SUPERFAMILY PROTEIN"/>
    <property type="match status" value="1"/>
</dbReference>
<keyword evidence="4" id="KW-1185">Reference proteome</keyword>
<evidence type="ECO:0008006" key="5">
    <source>
        <dbReference type="Google" id="ProtNLM"/>
    </source>
</evidence>
<evidence type="ECO:0000256" key="1">
    <source>
        <dbReference type="ARBA" id="ARBA00006484"/>
    </source>
</evidence>
<sequence>PTLLRHPSIDGSYWDLLSSANSAAELTCLISQVFPTSCFTPNARKILQTFHNPSSFNLQTMSTGWRRIGVPVTKEEEPKRYRWTAEQVLQKLPPDYAVQGKVYMVTGGHSGIGYETTKAFVANGATVIIASRRQAAVEEAMSRIKTEHPDAKMVFVQLDLSDLEKVQQCVRDFEATGLPLHGLICNAAAQITDFEYTKQGFEMQFGTNHVGNFLLIELLVNHLAKSGPHSRIALVSSGAHRSSPVRFDDLDFQGGKVYDKWLSYGQSKSANIICTRALNGAYAAKGVEVFSLHPGGIVSGISTLGPELALQMNFVNEAGETHPGLKTCPEGAATQTYAVTSPELEGKGGAFLKDCEIQDPETEFTQDKTGENGKRLYEMSLQWVQPFMK</sequence>
<name>A0A8H7UFH3_9FUNG</name>
<organism evidence="3 4">
    <name type="scientific">Umbelopsis vinacea</name>
    <dbReference type="NCBI Taxonomy" id="44442"/>
    <lineage>
        <taxon>Eukaryota</taxon>
        <taxon>Fungi</taxon>
        <taxon>Fungi incertae sedis</taxon>
        <taxon>Mucoromycota</taxon>
        <taxon>Mucoromycotina</taxon>
        <taxon>Umbelopsidomycetes</taxon>
        <taxon>Umbelopsidales</taxon>
        <taxon>Umbelopsidaceae</taxon>
        <taxon>Umbelopsis</taxon>
    </lineage>
</organism>
<reference evidence="3" key="1">
    <citation type="submission" date="2020-12" db="EMBL/GenBank/DDBJ databases">
        <title>Metabolic potential, ecology and presence of endohyphal bacteria is reflected in genomic diversity of Mucoromycotina.</title>
        <authorList>
            <person name="Muszewska A."/>
            <person name="Okrasinska A."/>
            <person name="Steczkiewicz K."/>
            <person name="Drgas O."/>
            <person name="Orlowska M."/>
            <person name="Perlinska-Lenart U."/>
            <person name="Aleksandrzak-Piekarczyk T."/>
            <person name="Szatraj K."/>
            <person name="Zielenkiewicz U."/>
            <person name="Pilsyk S."/>
            <person name="Malc E."/>
            <person name="Mieczkowski P."/>
            <person name="Kruszewska J.S."/>
            <person name="Biernat P."/>
            <person name="Pawlowska J."/>
        </authorList>
    </citation>
    <scope>NUCLEOTIDE SEQUENCE</scope>
    <source>
        <strain evidence="3">WA0000051536</strain>
    </source>
</reference>
<dbReference type="AlphaFoldDB" id="A0A8H7UFH3"/>
<evidence type="ECO:0000256" key="2">
    <source>
        <dbReference type="ARBA" id="ARBA00023002"/>
    </source>
</evidence>
<dbReference type="Gene3D" id="3.40.50.720">
    <property type="entry name" value="NAD(P)-binding Rossmann-like Domain"/>
    <property type="match status" value="1"/>
</dbReference>
<dbReference type="GO" id="GO:0016491">
    <property type="term" value="F:oxidoreductase activity"/>
    <property type="evidence" value="ECO:0007669"/>
    <property type="project" value="UniProtKB-KW"/>
</dbReference>
<dbReference type="Pfam" id="PF00106">
    <property type="entry name" value="adh_short"/>
    <property type="match status" value="1"/>
</dbReference>
<dbReference type="InterPro" id="IPR002347">
    <property type="entry name" value="SDR_fam"/>
</dbReference>
<protein>
    <recommendedName>
        <fullName evidence="5">NAD(P)-binding protein</fullName>
    </recommendedName>
</protein>
<feature type="non-terminal residue" evidence="3">
    <location>
        <position position="389"/>
    </location>
</feature>
<dbReference type="PRINTS" id="PR00081">
    <property type="entry name" value="GDHRDH"/>
</dbReference>
<dbReference type="PANTHER" id="PTHR24320">
    <property type="entry name" value="RETINOL DEHYDROGENASE"/>
    <property type="match status" value="1"/>
</dbReference>
<dbReference type="InterPro" id="IPR036291">
    <property type="entry name" value="NAD(P)-bd_dom_sf"/>
</dbReference>
<accession>A0A8H7UFH3</accession>
<dbReference type="OrthoDB" id="191139at2759"/>